<feature type="domain" description="DUF58" evidence="2">
    <location>
        <begin position="203"/>
        <end position="282"/>
    </location>
</feature>
<evidence type="ECO:0000259" key="2">
    <source>
        <dbReference type="Pfam" id="PF01882"/>
    </source>
</evidence>
<reference evidence="3" key="1">
    <citation type="submission" date="2023-03" db="EMBL/GenBank/DDBJ databases">
        <title>Actinoallomurus iriomotensis NBRC 103684.</title>
        <authorList>
            <person name="Ichikawa N."/>
            <person name="Sato H."/>
            <person name="Tonouchi N."/>
        </authorList>
    </citation>
    <scope>NUCLEOTIDE SEQUENCE</scope>
    <source>
        <strain evidence="3">NBRC 103684</strain>
    </source>
</reference>
<dbReference type="AlphaFoldDB" id="A0A9W6S3U1"/>
<evidence type="ECO:0000313" key="4">
    <source>
        <dbReference type="Proteomes" id="UP001165074"/>
    </source>
</evidence>
<sequence length="392" mass="41579">MNGPADGAAPRRWPVTGTGIGLAVLAAVSYALGAALAYPVLVALAIGSAAVLVAAGCFVTVRPSVRLTRQVTPDRVTVGEHALGRLHVRNTGRRPSVAFTAVDRVGPETIALDVRAVAAGGMRAVNYPLPAPRRGRIPLGPLTVERRDPFGLFRWARRQTGDDVLWVHPRIHPMRPLPVGIVLDYEGRTHENARLGTVTFSALREYVPGDDPRQIHWRSTARLGTLVVREHIDTTEPTTTVVLDTRADAFETDSAFEDAVEVAASVVHTVEDLGRPVELHVIGASGDGPVLDRLSLAEPDPDADVALLLRAVDRGPAGGALVVVTGTTESGLLTRLAEQRRRFRPVVVISLAGDAAPPDGGLRRRPGMAVLTARSAAEAAVAWNRMVSGDAG</sequence>
<accession>A0A9W6S3U1</accession>
<organism evidence="3 4">
    <name type="scientific">Actinoallomurus iriomotensis</name>
    <dbReference type="NCBI Taxonomy" id="478107"/>
    <lineage>
        <taxon>Bacteria</taxon>
        <taxon>Bacillati</taxon>
        <taxon>Actinomycetota</taxon>
        <taxon>Actinomycetes</taxon>
        <taxon>Streptosporangiales</taxon>
        <taxon>Thermomonosporaceae</taxon>
        <taxon>Actinoallomurus</taxon>
    </lineage>
</organism>
<evidence type="ECO:0000256" key="1">
    <source>
        <dbReference type="SAM" id="Phobius"/>
    </source>
</evidence>
<feature type="transmembrane region" description="Helical" evidence="1">
    <location>
        <begin position="38"/>
        <end position="61"/>
    </location>
</feature>
<dbReference type="PANTHER" id="PTHR34351:SF1">
    <property type="entry name" value="SLR1927 PROTEIN"/>
    <property type="match status" value="1"/>
</dbReference>
<keyword evidence="1" id="KW-0812">Transmembrane</keyword>
<dbReference type="Proteomes" id="UP001165074">
    <property type="component" value="Unassembled WGS sequence"/>
</dbReference>
<dbReference type="Pfam" id="PF01882">
    <property type="entry name" value="DUF58"/>
    <property type="match status" value="1"/>
</dbReference>
<dbReference type="InterPro" id="IPR002881">
    <property type="entry name" value="DUF58"/>
</dbReference>
<keyword evidence="4" id="KW-1185">Reference proteome</keyword>
<protein>
    <recommendedName>
        <fullName evidence="2">DUF58 domain-containing protein</fullName>
    </recommendedName>
</protein>
<keyword evidence="1" id="KW-0472">Membrane</keyword>
<dbReference type="PANTHER" id="PTHR34351">
    <property type="entry name" value="SLR1927 PROTEIN-RELATED"/>
    <property type="match status" value="1"/>
</dbReference>
<keyword evidence="1" id="KW-1133">Transmembrane helix</keyword>
<dbReference type="EMBL" id="BSTK01000006">
    <property type="protein sequence ID" value="GLY86579.1"/>
    <property type="molecule type" value="Genomic_DNA"/>
</dbReference>
<gene>
    <name evidence="3" type="ORF">Airi02_045080</name>
</gene>
<comment type="caution">
    <text evidence="3">The sequence shown here is derived from an EMBL/GenBank/DDBJ whole genome shotgun (WGS) entry which is preliminary data.</text>
</comment>
<proteinExistence type="predicted"/>
<dbReference type="RefSeq" id="WP_285574814.1">
    <property type="nucleotide sequence ID" value="NZ_BSTK01000006.1"/>
</dbReference>
<feature type="transmembrane region" description="Helical" evidence="1">
    <location>
        <begin position="12"/>
        <end position="32"/>
    </location>
</feature>
<name>A0A9W6S3U1_9ACTN</name>
<evidence type="ECO:0000313" key="3">
    <source>
        <dbReference type="EMBL" id="GLY86579.1"/>
    </source>
</evidence>